<evidence type="ECO:0000313" key="2">
    <source>
        <dbReference type="EMBL" id="WSB67290.1"/>
    </source>
</evidence>
<reference evidence="2 3" key="1">
    <citation type="submission" date="2022-10" db="EMBL/GenBank/DDBJ databases">
        <title>The complete genomes of actinobacterial strains from the NBC collection.</title>
        <authorList>
            <person name="Joergensen T.S."/>
            <person name="Alvarez Arevalo M."/>
            <person name="Sterndorff E.B."/>
            <person name="Faurdal D."/>
            <person name="Vuksanovic O."/>
            <person name="Mourched A.-S."/>
            <person name="Charusanti P."/>
            <person name="Shaw S."/>
            <person name="Blin K."/>
            <person name="Weber T."/>
        </authorList>
    </citation>
    <scope>NUCLEOTIDE SEQUENCE [LARGE SCALE GENOMIC DNA]</scope>
    <source>
        <strain evidence="2 3">NBC 01774</strain>
    </source>
</reference>
<name>A0ABZ1FAC5_9ACTN</name>
<organism evidence="2 3">
    <name type="scientific">Streptomyces decoyicus</name>
    <dbReference type="NCBI Taxonomy" id="249567"/>
    <lineage>
        <taxon>Bacteria</taxon>
        <taxon>Bacillati</taxon>
        <taxon>Actinomycetota</taxon>
        <taxon>Actinomycetes</taxon>
        <taxon>Kitasatosporales</taxon>
        <taxon>Streptomycetaceae</taxon>
        <taxon>Streptomyces</taxon>
    </lineage>
</organism>
<protein>
    <submittedName>
        <fullName evidence="2">Uncharacterized protein</fullName>
    </submittedName>
</protein>
<dbReference type="RefSeq" id="WP_326616552.1">
    <property type="nucleotide sequence ID" value="NZ_CP109106.1"/>
</dbReference>
<feature type="signal peptide" evidence="1">
    <location>
        <begin position="1"/>
        <end position="19"/>
    </location>
</feature>
<keyword evidence="1" id="KW-0732">Signal</keyword>
<feature type="chain" id="PRO_5045820364" evidence="1">
    <location>
        <begin position="20"/>
        <end position="71"/>
    </location>
</feature>
<evidence type="ECO:0000313" key="3">
    <source>
        <dbReference type="Proteomes" id="UP001344251"/>
    </source>
</evidence>
<sequence length="71" mass="7600">MIRRIAVVLTGLLATGLLAMGVAAAAPADGHQQDGSYRRHHLTLKEREGLRFAGQVLDILFGGGLAGRDRY</sequence>
<proteinExistence type="predicted"/>
<evidence type="ECO:0000256" key="1">
    <source>
        <dbReference type="SAM" id="SignalP"/>
    </source>
</evidence>
<keyword evidence="3" id="KW-1185">Reference proteome</keyword>
<dbReference type="EMBL" id="CP109106">
    <property type="protein sequence ID" value="WSB67290.1"/>
    <property type="molecule type" value="Genomic_DNA"/>
</dbReference>
<gene>
    <name evidence="2" type="ORF">OG863_04570</name>
</gene>
<accession>A0ABZ1FAC5</accession>
<dbReference type="Proteomes" id="UP001344251">
    <property type="component" value="Chromosome"/>
</dbReference>